<name>A0A7X8SN83_9BACT</name>
<evidence type="ECO:0000313" key="2">
    <source>
        <dbReference type="Proteomes" id="UP000585050"/>
    </source>
</evidence>
<gene>
    <name evidence="1" type="ORF">HGP29_19120</name>
</gene>
<dbReference type="Proteomes" id="UP000585050">
    <property type="component" value="Unassembled WGS sequence"/>
</dbReference>
<accession>A0A7X8SN83</accession>
<comment type="caution">
    <text evidence="1">The sequence shown here is derived from an EMBL/GenBank/DDBJ whole genome shotgun (WGS) entry which is preliminary data.</text>
</comment>
<dbReference type="RefSeq" id="WP_168884029.1">
    <property type="nucleotide sequence ID" value="NZ_JABAIL010000006.1"/>
</dbReference>
<reference evidence="1 2" key="1">
    <citation type="submission" date="2020-04" db="EMBL/GenBank/DDBJ databases">
        <title>Flammeovirga sp. SR4, a novel species isolated from seawater.</title>
        <authorList>
            <person name="Wang X."/>
        </authorList>
    </citation>
    <scope>NUCLEOTIDE SEQUENCE [LARGE SCALE GENOMIC DNA]</scope>
    <source>
        <strain evidence="1 2">SR4</strain>
    </source>
</reference>
<proteinExistence type="predicted"/>
<organism evidence="1 2">
    <name type="scientific">Flammeovirga agarivorans</name>
    <dbReference type="NCBI Taxonomy" id="2726742"/>
    <lineage>
        <taxon>Bacteria</taxon>
        <taxon>Pseudomonadati</taxon>
        <taxon>Bacteroidota</taxon>
        <taxon>Cytophagia</taxon>
        <taxon>Cytophagales</taxon>
        <taxon>Flammeovirgaceae</taxon>
        <taxon>Flammeovirga</taxon>
    </lineage>
</organism>
<protein>
    <submittedName>
        <fullName evidence="1">Uncharacterized protein</fullName>
    </submittedName>
</protein>
<sequence length="442" mass="50400">MRFKLYITFILFLSFINTTVFSQVQVYGEKGILDTPMSWGSSFDISSSFQGKKEVIHLTRNHAVYGGVMFDLNMKLDLSSSKKISFTAFYPQPIKEISEHTIMLGVREKGSNTQFQALKKFKVTKFNSWETYEVEVDPIKGVDYKSVVILVQPGSQNGKADGLEIYISEVNVPGVEAEHVLVQLSTDNIGENVFIDILSNGDIDQKVKKTVFSLIKNGYKTVPIKNVKTDQKRITLQLSEPITSNDNLLLSFGKGKIIDANGKELLPFKHKVVKNNIPIDYEVYTDFCFEHKYTDGKFYDYCSNLRRGVQDPSGSDKQVMLIESTDDKNAAVLFDLQTEIDLTRENKFKVNVFVPTPPEGVQKIAIKLCLREDRKDLKQLSKEITLSTFNNWVECTFDLEDIKAQKITYNSFCLIFNPEDRGSIKGLEFYIKDFKGPKKIIY</sequence>
<keyword evidence="2" id="KW-1185">Reference proteome</keyword>
<dbReference type="AlphaFoldDB" id="A0A7X8SN83"/>
<dbReference type="EMBL" id="JABAIL010000006">
    <property type="protein sequence ID" value="NLR93315.1"/>
    <property type="molecule type" value="Genomic_DNA"/>
</dbReference>
<evidence type="ECO:0000313" key="1">
    <source>
        <dbReference type="EMBL" id="NLR93315.1"/>
    </source>
</evidence>